<dbReference type="GO" id="GO:0046166">
    <property type="term" value="P:glyceraldehyde-3-phosphate biosynthetic process"/>
    <property type="evidence" value="ECO:0007669"/>
    <property type="project" value="TreeGrafter"/>
</dbReference>
<dbReference type="GO" id="GO:0004807">
    <property type="term" value="F:triose-phosphate isomerase activity"/>
    <property type="evidence" value="ECO:0007669"/>
    <property type="project" value="UniProtKB-EC"/>
</dbReference>
<evidence type="ECO:0000256" key="3">
    <source>
        <dbReference type="RuleBase" id="RU363013"/>
    </source>
</evidence>
<evidence type="ECO:0000256" key="2">
    <source>
        <dbReference type="ARBA" id="ARBA00023235"/>
    </source>
</evidence>
<proteinExistence type="inferred from homology"/>
<dbReference type="GO" id="GO:0006094">
    <property type="term" value="P:gluconeogenesis"/>
    <property type="evidence" value="ECO:0007669"/>
    <property type="project" value="UniProtKB-UniPathway"/>
</dbReference>
<keyword evidence="2 3" id="KW-0413">Isomerase</keyword>
<dbReference type="GO" id="GO:0005829">
    <property type="term" value="C:cytosol"/>
    <property type="evidence" value="ECO:0007669"/>
    <property type="project" value="TreeGrafter"/>
</dbReference>
<dbReference type="InterPro" id="IPR035990">
    <property type="entry name" value="TIM_sf"/>
</dbReference>
<dbReference type="Gene3D" id="3.20.20.70">
    <property type="entry name" value="Aldolase class I"/>
    <property type="match status" value="1"/>
</dbReference>
<dbReference type="Pfam" id="PF00121">
    <property type="entry name" value="TIM"/>
    <property type="match status" value="1"/>
</dbReference>
<dbReference type="UniPathway" id="UPA00109">
    <property type="reaction ID" value="UER00189"/>
</dbReference>
<dbReference type="STRING" id="1797529.A2570_02950"/>
<dbReference type="SUPFAM" id="SSF51351">
    <property type="entry name" value="Triosephosphate isomerase (TIM)"/>
    <property type="match status" value="1"/>
</dbReference>
<dbReference type="PANTHER" id="PTHR21139:SF42">
    <property type="entry name" value="TRIOSEPHOSPHATE ISOMERASE"/>
    <property type="match status" value="1"/>
</dbReference>
<name>A0A1G1XKT3_9BACT</name>
<evidence type="ECO:0000256" key="1">
    <source>
        <dbReference type="ARBA" id="ARBA00007422"/>
    </source>
</evidence>
<dbReference type="EMBL" id="MHHY01000009">
    <property type="protein sequence ID" value="OGY40220.1"/>
    <property type="molecule type" value="Genomic_DNA"/>
</dbReference>
<organism evidence="4 5">
    <name type="scientific">Candidatus Brennerbacteria bacterium RIFOXYD1_FULL_41_16</name>
    <dbReference type="NCBI Taxonomy" id="1797529"/>
    <lineage>
        <taxon>Bacteria</taxon>
        <taxon>Candidatus Brenneribacteriota</taxon>
    </lineage>
</organism>
<dbReference type="PROSITE" id="PS51440">
    <property type="entry name" value="TIM_2"/>
    <property type="match status" value="1"/>
</dbReference>
<comment type="caution">
    <text evidence="4">The sequence shown here is derived from an EMBL/GenBank/DDBJ whole genome shotgun (WGS) entry which is preliminary data.</text>
</comment>
<dbReference type="Proteomes" id="UP000178570">
    <property type="component" value="Unassembled WGS sequence"/>
</dbReference>
<protein>
    <recommendedName>
        <fullName evidence="3">Triosephosphate isomerase</fullName>
        <ecNumber evidence="3">5.3.1.1</ecNumber>
    </recommendedName>
</protein>
<keyword evidence="3" id="KW-0312">Gluconeogenesis</keyword>
<sequence length="262" mass="29336">MAKILAFNWKLNPQDKKLADQLFSVYEKQAKNRKNSRVIVCPPLEFLFGLSQYQSLAKSHHLDFGAQDCFWENLGPFTGEISALNLKQTGVDYVILGHSERRIHLGETDEMINKKIINAIGSGLKPILCIGEGFKIHEKGEETAKKFLKKQLEVSLKNVSSLSVSQKNQLTITYEPIWTISNNSGNVADNPSDAAAMIKYLKEILAIRYSLLNIKVLYGGSVNSKNVAGFLSYNIIDGFLIGRASLDKEEIKKIIDETEKRG</sequence>
<dbReference type="PANTHER" id="PTHR21139">
    <property type="entry name" value="TRIOSEPHOSPHATE ISOMERASE"/>
    <property type="match status" value="1"/>
</dbReference>
<dbReference type="CDD" id="cd00311">
    <property type="entry name" value="TIM"/>
    <property type="match status" value="1"/>
</dbReference>
<comment type="catalytic activity">
    <reaction evidence="3">
        <text>D-glyceraldehyde 3-phosphate = dihydroxyacetone phosphate</text>
        <dbReference type="Rhea" id="RHEA:18585"/>
        <dbReference type="ChEBI" id="CHEBI:57642"/>
        <dbReference type="ChEBI" id="CHEBI:59776"/>
        <dbReference type="EC" id="5.3.1.1"/>
    </reaction>
</comment>
<dbReference type="AlphaFoldDB" id="A0A1G1XKT3"/>
<dbReference type="EC" id="5.3.1.1" evidence="3"/>
<dbReference type="InterPro" id="IPR013785">
    <property type="entry name" value="Aldolase_TIM"/>
</dbReference>
<comment type="subunit">
    <text evidence="3">Homodimer.</text>
</comment>
<dbReference type="InterPro" id="IPR000652">
    <property type="entry name" value="Triosephosphate_isomerase"/>
</dbReference>
<accession>A0A1G1XKT3</accession>
<evidence type="ECO:0000313" key="5">
    <source>
        <dbReference type="Proteomes" id="UP000178570"/>
    </source>
</evidence>
<comment type="pathway">
    <text evidence="3">Carbohydrate degradation; glycolysis; D-glyceraldehyde 3-phosphate from glycerone phosphate: step 1/1.</text>
</comment>
<gene>
    <name evidence="4" type="ORF">A2570_02950</name>
</gene>
<comment type="subcellular location">
    <subcellularLocation>
        <location evidence="3">Cytoplasm</location>
    </subcellularLocation>
</comment>
<evidence type="ECO:0000313" key="4">
    <source>
        <dbReference type="EMBL" id="OGY40220.1"/>
    </source>
</evidence>
<keyword evidence="3" id="KW-0963">Cytoplasm</keyword>
<dbReference type="GO" id="GO:0019563">
    <property type="term" value="P:glycerol catabolic process"/>
    <property type="evidence" value="ECO:0007669"/>
    <property type="project" value="TreeGrafter"/>
</dbReference>
<keyword evidence="3" id="KW-0324">Glycolysis</keyword>
<dbReference type="UniPathway" id="UPA00138"/>
<reference evidence="4 5" key="1">
    <citation type="journal article" date="2016" name="Nat. Commun.">
        <title>Thousands of microbial genomes shed light on interconnected biogeochemical processes in an aquifer system.</title>
        <authorList>
            <person name="Anantharaman K."/>
            <person name="Brown C.T."/>
            <person name="Hug L.A."/>
            <person name="Sharon I."/>
            <person name="Castelle C.J."/>
            <person name="Probst A.J."/>
            <person name="Thomas B.C."/>
            <person name="Singh A."/>
            <person name="Wilkins M.J."/>
            <person name="Karaoz U."/>
            <person name="Brodie E.L."/>
            <person name="Williams K.H."/>
            <person name="Hubbard S.S."/>
            <person name="Banfield J.F."/>
        </authorList>
    </citation>
    <scope>NUCLEOTIDE SEQUENCE [LARGE SCALE GENOMIC DNA]</scope>
</reference>
<dbReference type="GO" id="GO:0006096">
    <property type="term" value="P:glycolytic process"/>
    <property type="evidence" value="ECO:0007669"/>
    <property type="project" value="UniProtKB-UniPathway"/>
</dbReference>
<comment type="similarity">
    <text evidence="1 3">Belongs to the triosephosphate isomerase family.</text>
</comment>
<comment type="pathway">
    <text evidence="3">Carbohydrate biosynthesis; gluconeogenesis.</text>
</comment>